<dbReference type="InterPro" id="IPR000873">
    <property type="entry name" value="AMP-dep_synth/lig_dom"/>
</dbReference>
<dbReference type="Proteomes" id="UP000291130">
    <property type="component" value="Chromosome"/>
</dbReference>
<dbReference type="PANTHER" id="PTHR45527:SF1">
    <property type="entry name" value="FATTY ACID SYNTHASE"/>
    <property type="match status" value="1"/>
</dbReference>
<dbReference type="Gene3D" id="3.30.300.30">
    <property type="match status" value="1"/>
</dbReference>
<dbReference type="SUPFAM" id="SSF56801">
    <property type="entry name" value="Acetyl-CoA synthetase-like"/>
    <property type="match status" value="1"/>
</dbReference>
<evidence type="ECO:0000256" key="3">
    <source>
        <dbReference type="ARBA" id="ARBA00022450"/>
    </source>
</evidence>
<dbReference type="Gene3D" id="3.30.559.10">
    <property type="entry name" value="Chloramphenicol acetyltransferase-like domain"/>
    <property type="match status" value="1"/>
</dbReference>
<keyword evidence="3" id="KW-0596">Phosphopantetheine</keyword>
<dbReference type="FunFam" id="2.30.38.10:FF:000001">
    <property type="entry name" value="Non-ribosomal peptide synthetase PvdI"/>
    <property type="match status" value="1"/>
</dbReference>
<name>A0A411ML60_9PSED</name>
<dbReference type="Pfam" id="PF00668">
    <property type="entry name" value="Condensation"/>
    <property type="match status" value="1"/>
</dbReference>
<dbReference type="OrthoDB" id="9757559at2"/>
<dbReference type="Pfam" id="PF00550">
    <property type="entry name" value="PP-binding"/>
    <property type="match status" value="1"/>
</dbReference>
<dbReference type="PROSITE" id="PS50075">
    <property type="entry name" value="CARRIER"/>
    <property type="match status" value="1"/>
</dbReference>
<sequence>MLDQGQGRMQEMVERIRGLDSHKRQQLFAKLRQAGVKVERLPIIPASEQGPLALSFAQQRQWFLWQLDPQGSGYNIATALRLKGGFQPLALERSLALLVQRHSSLRTAFVQQGEAVLQQVRQALPGCLSRETFVSTGGDVQAELVERVRAEVRRPFDLRQDPLIRARLLQVAEDDHVLVLTLHHIIADGWSMNLLVSELMGHYAAQVEGRTLALPVAAIEYRDFAAWQRQWLAAGEGQRQLDYWTGQLGGVQPVLELPADRPRPGQQSFRGARLDFQLDGELTHALRRLAQDANVSLFMLLLAALQVLLHRYSGQNDIRVGVPVANRNREETEALIGFFVNTQVMRAELEPSLPFNALLQQVAERAHQAQSHQDLPFEQLVEALQPERSLSVNPLFQVMFNHQVDDQGAVPAQGLAGLSLENISWASHETHFDLTLNTTEQADGVQAALVYATDLFDAARMARMAAHWQQLLKALVAAPGQPIGQLALLEDDEILRFAQWNSPPVYPLQRLIHQRIEDFAERTPEAVALVFAQQQMSFAQLDQQANRLAHELVARGAGPEVRVAVVLERGLDMMVALLAVLKAGAAYVPIDPQYPRQRLEYLINDCAMGVLLTQSSLQAQLPALPQAAVLVLDQLDVQHLPATPPVVTLHGDNLAYVIYTSGSTGQPKGVAVTHGPLAMHCQAIGERYAMSPADCELHFMSFAFDGAHERWLTTLSHGGRLLIRDDSLWTPAQTYQQMHRHGVSVAAFPPAYLQQLAEHAERDGNPPPVRIYCFGGDAVPEASFEQARRALRPQYIINGYGPTETVVTPLLWKADAQARCQAAYAPIGSCVGDRSAYVLDANLQQVPCGHPAELYLGGQGVARGYLQRPALTAERFVPDPFSSNGARLYRSGDLVRQREDGVIDYLGRVDHQVKVRGFRIELGEIEARLQALEPVRDAVVVARALDSGTQLVGYIVPRQASLDATAQGQLRDAIKAALKQSLAHYMIPAHWVLLEQLPLTPNGKLDRKALPDPQPAEQARYVAAQTELQGQLAALWQEVLKLEQVGLDDNFFEIGGHSLLATQVTAQVQLQLGVSVPLEQLFMAASLRDYADAVERCLNVNGQEDLSDLHDLLAELEAN</sequence>
<dbReference type="KEGG" id="ptk:EXN22_18130"/>
<dbReference type="GO" id="GO:0047527">
    <property type="term" value="F:2,3-dihydroxybenzoate-serine ligase activity"/>
    <property type="evidence" value="ECO:0007669"/>
    <property type="project" value="TreeGrafter"/>
</dbReference>
<proteinExistence type="inferred from homology"/>
<dbReference type="Pfam" id="PF13193">
    <property type="entry name" value="AMP-binding_C"/>
    <property type="match status" value="1"/>
</dbReference>
<dbReference type="InterPro" id="IPR025110">
    <property type="entry name" value="AMP-bd_C"/>
</dbReference>
<dbReference type="FunFam" id="3.30.559.10:FF:000012">
    <property type="entry name" value="Non-ribosomal peptide synthetase"/>
    <property type="match status" value="1"/>
</dbReference>
<dbReference type="InterPro" id="IPR023213">
    <property type="entry name" value="CAT-like_dom_sf"/>
</dbReference>
<dbReference type="Gene3D" id="3.30.559.30">
    <property type="entry name" value="Nonribosomal peptide synthetase, condensation domain"/>
    <property type="match status" value="1"/>
</dbReference>
<accession>A0A411ML60</accession>
<dbReference type="FunFam" id="3.40.50.980:FF:000001">
    <property type="entry name" value="Non-ribosomal peptide synthetase"/>
    <property type="match status" value="1"/>
</dbReference>
<dbReference type="PANTHER" id="PTHR45527">
    <property type="entry name" value="NONRIBOSOMAL PEPTIDE SYNTHETASE"/>
    <property type="match status" value="1"/>
</dbReference>
<dbReference type="PROSITE" id="PS00012">
    <property type="entry name" value="PHOSPHOPANTETHEINE"/>
    <property type="match status" value="1"/>
</dbReference>
<dbReference type="NCBIfam" id="TIGR01733">
    <property type="entry name" value="AA-adenyl-dom"/>
    <property type="match status" value="1"/>
</dbReference>
<dbReference type="InterPro" id="IPR009081">
    <property type="entry name" value="PP-bd_ACP"/>
</dbReference>
<dbReference type="CDD" id="cd17649">
    <property type="entry name" value="A_NRPS_PvdJ-like"/>
    <property type="match status" value="1"/>
</dbReference>
<dbReference type="Gene3D" id="1.10.1200.10">
    <property type="entry name" value="ACP-like"/>
    <property type="match status" value="1"/>
</dbReference>
<evidence type="ECO:0000256" key="1">
    <source>
        <dbReference type="ARBA" id="ARBA00001957"/>
    </source>
</evidence>
<dbReference type="Gene3D" id="3.40.50.980">
    <property type="match status" value="2"/>
</dbReference>
<organism evidence="6 7">
    <name type="scientific">Pseudomonas tructae</name>
    <dbReference type="NCBI Taxonomy" id="2518644"/>
    <lineage>
        <taxon>Bacteria</taxon>
        <taxon>Pseudomonadati</taxon>
        <taxon>Pseudomonadota</taxon>
        <taxon>Gammaproteobacteria</taxon>
        <taxon>Pseudomonadales</taxon>
        <taxon>Pseudomonadaceae</taxon>
        <taxon>Pseudomonas</taxon>
    </lineage>
</organism>
<dbReference type="FunFam" id="1.10.1200.10:FF:000005">
    <property type="entry name" value="Nonribosomal peptide synthetase 1"/>
    <property type="match status" value="1"/>
</dbReference>
<dbReference type="FunFam" id="3.30.559.30:FF:000001">
    <property type="entry name" value="Non-ribosomal peptide synthetase"/>
    <property type="match status" value="1"/>
</dbReference>
<dbReference type="SUPFAM" id="SSF47336">
    <property type="entry name" value="ACP-like"/>
    <property type="match status" value="1"/>
</dbReference>
<dbReference type="FunFam" id="3.30.300.30:FF:000010">
    <property type="entry name" value="Enterobactin synthetase component F"/>
    <property type="match status" value="1"/>
</dbReference>
<dbReference type="CDD" id="cd19531">
    <property type="entry name" value="LCL_NRPS-like"/>
    <property type="match status" value="1"/>
</dbReference>
<dbReference type="GO" id="GO:0009239">
    <property type="term" value="P:enterobactin biosynthetic process"/>
    <property type="evidence" value="ECO:0007669"/>
    <property type="project" value="TreeGrafter"/>
</dbReference>
<dbReference type="InterPro" id="IPR045851">
    <property type="entry name" value="AMP-bd_C_sf"/>
</dbReference>
<dbReference type="SUPFAM" id="SSF52777">
    <property type="entry name" value="CoA-dependent acyltransferases"/>
    <property type="match status" value="2"/>
</dbReference>
<dbReference type="GO" id="GO:0043041">
    <property type="term" value="P:amino acid activation for nonribosomal peptide biosynthetic process"/>
    <property type="evidence" value="ECO:0007669"/>
    <property type="project" value="TreeGrafter"/>
</dbReference>
<dbReference type="Gene3D" id="2.30.38.10">
    <property type="entry name" value="Luciferase, Domain 3"/>
    <property type="match status" value="1"/>
</dbReference>
<dbReference type="PROSITE" id="PS00455">
    <property type="entry name" value="AMP_BINDING"/>
    <property type="match status" value="1"/>
</dbReference>
<dbReference type="RefSeq" id="WP_130265364.1">
    <property type="nucleotide sequence ID" value="NZ_CP035952.1"/>
</dbReference>
<evidence type="ECO:0000313" key="7">
    <source>
        <dbReference type="Proteomes" id="UP000291130"/>
    </source>
</evidence>
<dbReference type="InterPro" id="IPR036736">
    <property type="entry name" value="ACP-like_sf"/>
</dbReference>
<dbReference type="AlphaFoldDB" id="A0A411ML60"/>
<dbReference type="InterPro" id="IPR020845">
    <property type="entry name" value="AMP-binding_CS"/>
</dbReference>
<feature type="domain" description="Carrier" evidence="5">
    <location>
        <begin position="1023"/>
        <end position="1098"/>
    </location>
</feature>
<evidence type="ECO:0000259" key="5">
    <source>
        <dbReference type="PROSITE" id="PS50075"/>
    </source>
</evidence>
<dbReference type="GO" id="GO:0031177">
    <property type="term" value="F:phosphopantetheine binding"/>
    <property type="evidence" value="ECO:0007669"/>
    <property type="project" value="TreeGrafter"/>
</dbReference>
<dbReference type="InterPro" id="IPR006162">
    <property type="entry name" value="Ppantetheine_attach_site"/>
</dbReference>
<dbReference type="Pfam" id="PF00501">
    <property type="entry name" value="AMP-binding"/>
    <property type="match status" value="1"/>
</dbReference>
<dbReference type="InterPro" id="IPR001242">
    <property type="entry name" value="Condensation_dom"/>
</dbReference>
<keyword evidence="7" id="KW-1185">Reference proteome</keyword>
<evidence type="ECO:0000256" key="2">
    <source>
        <dbReference type="ARBA" id="ARBA00006432"/>
    </source>
</evidence>
<reference evidence="6 7" key="1">
    <citation type="submission" date="2019-02" db="EMBL/GenBank/DDBJ databases">
        <title>Complete genome sequence of Pseudomonas sp. SNU WT1 isolated from rainbow trout.</title>
        <authorList>
            <person name="Oh W.T."/>
            <person name="Park S.C."/>
        </authorList>
    </citation>
    <scope>NUCLEOTIDE SEQUENCE [LARGE SCALE GENOMIC DNA]</scope>
    <source>
        <strain evidence="6 7">SNU WT1</strain>
    </source>
</reference>
<dbReference type="GO" id="GO:0009366">
    <property type="term" value="C:enterobactin synthetase complex"/>
    <property type="evidence" value="ECO:0007669"/>
    <property type="project" value="TreeGrafter"/>
</dbReference>
<dbReference type="InterPro" id="IPR010071">
    <property type="entry name" value="AA_adenyl_dom"/>
</dbReference>
<dbReference type="GO" id="GO:0005829">
    <property type="term" value="C:cytosol"/>
    <property type="evidence" value="ECO:0007669"/>
    <property type="project" value="TreeGrafter"/>
</dbReference>
<comment type="similarity">
    <text evidence="2">Belongs to the ATP-dependent AMP-binding enzyme family.</text>
</comment>
<dbReference type="FunFam" id="3.40.50.12780:FF:000012">
    <property type="entry name" value="Non-ribosomal peptide synthetase"/>
    <property type="match status" value="1"/>
</dbReference>
<protein>
    <submittedName>
        <fullName evidence="6">Amino acid adenylation domain-containing protein</fullName>
    </submittedName>
</protein>
<gene>
    <name evidence="6" type="ORF">EXN22_18130</name>
</gene>
<evidence type="ECO:0000313" key="6">
    <source>
        <dbReference type="EMBL" id="QBF27508.1"/>
    </source>
</evidence>
<dbReference type="EMBL" id="CP035952">
    <property type="protein sequence ID" value="QBF27508.1"/>
    <property type="molecule type" value="Genomic_DNA"/>
</dbReference>
<keyword evidence="4" id="KW-0597">Phosphoprotein</keyword>
<comment type="cofactor">
    <cofactor evidence="1">
        <name>pantetheine 4'-phosphate</name>
        <dbReference type="ChEBI" id="CHEBI:47942"/>
    </cofactor>
</comment>
<evidence type="ECO:0000256" key="4">
    <source>
        <dbReference type="ARBA" id="ARBA00022553"/>
    </source>
</evidence>